<name>A0A2S1R239_9FLAO</name>
<dbReference type="InterPro" id="IPR009057">
    <property type="entry name" value="Homeodomain-like_sf"/>
</dbReference>
<dbReference type="SUPFAM" id="SSF47384">
    <property type="entry name" value="Homodimeric domain of signal transducing histidine kinase"/>
    <property type="match status" value="1"/>
</dbReference>
<keyword evidence="15" id="KW-1185">Reference proteome</keyword>
<dbReference type="InterPro" id="IPR036097">
    <property type="entry name" value="HisK_dim/P_sf"/>
</dbReference>
<dbReference type="PROSITE" id="PS50110">
    <property type="entry name" value="RESPONSE_REGULATORY"/>
    <property type="match status" value="1"/>
</dbReference>
<keyword evidence="10" id="KW-1133">Transmembrane helix</keyword>
<dbReference type="CDD" id="cd00075">
    <property type="entry name" value="HATPase"/>
    <property type="match status" value="1"/>
</dbReference>
<dbReference type="Gene3D" id="3.40.50.2300">
    <property type="match status" value="1"/>
</dbReference>
<dbReference type="InterPro" id="IPR005467">
    <property type="entry name" value="His_kinase_dom"/>
</dbReference>
<keyword evidence="10" id="KW-0472">Membrane</keyword>
<organism evidence="14 15">
    <name type="scientific">Flavobacterium album</name>
    <dbReference type="NCBI Taxonomy" id="2175091"/>
    <lineage>
        <taxon>Bacteria</taxon>
        <taxon>Pseudomonadati</taxon>
        <taxon>Bacteroidota</taxon>
        <taxon>Flavobacteriia</taxon>
        <taxon>Flavobacteriales</taxon>
        <taxon>Flavobacteriaceae</taxon>
        <taxon>Flavobacterium</taxon>
    </lineage>
</organism>
<keyword evidence="4" id="KW-0805">Transcription regulation</keyword>
<evidence type="ECO:0000259" key="11">
    <source>
        <dbReference type="PROSITE" id="PS01124"/>
    </source>
</evidence>
<dbReference type="SUPFAM" id="SSF55874">
    <property type="entry name" value="ATPase domain of HSP90 chaperone/DNA topoisomerase II/histidine kinase"/>
    <property type="match status" value="1"/>
</dbReference>
<dbReference type="InterPro" id="IPR011990">
    <property type="entry name" value="TPR-like_helical_dom_sf"/>
</dbReference>
<dbReference type="Gene3D" id="1.25.40.10">
    <property type="entry name" value="Tetratricopeptide repeat domain"/>
    <property type="match status" value="2"/>
</dbReference>
<dbReference type="InterPro" id="IPR018062">
    <property type="entry name" value="HTH_AraC-typ_CS"/>
</dbReference>
<dbReference type="InterPro" id="IPR003594">
    <property type="entry name" value="HATPase_dom"/>
</dbReference>
<keyword evidence="10" id="KW-0812">Transmembrane</keyword>
<dbReference type="Pfam" id="PF13424">
    <property type="entry name" value="TPR_12"/>
    <property type="match status" value="1"/>
</dbReference>
<dbReference type="GO" id="GO:0000155">
    <property type="term" value="F:phosphorelay sensor kinase activity"/>
    <property type="evidence" value="ECO:0007669"/>
    <property type="project" value="InterPro"/>
</dbReference>
<dbReference type="SUPFAM" id="SSF81901">
    <property type="entry name" value="HCP-like"/>
    <property type="match status" value="1"/>
</dbReference>
<evidence type="ECO:0000256" key="3">
    <source>
        <dbReference type="ARBA" id="ARBA00022553"/>
    </source>
</evidence>
<evidence type="ECO:0000256" key="2">
    <source>
        <dbReference type="ARBA" id="ARBA00012438"/>
    </source>
</evidence>
<dbReference type="CDD" id="cd17574">
    <property type="entry name" value="REC_OmpR"/>
    <property type="match status" value="1"/>
</dbReference>
<dbReference type="Pfam" id="PF13181">
    <property type="entry name" value="TPR_8"/>
    <property type="match status" value="2"/>
</dbReference>
<evidence type="ECO:0000313" key="15">
    <source>
        <dbReference type="Proteomes" id="UP000244929"/>
    </source>
</evidence>
<dbReference type="SMART" id="SM00342">
    <property type="entry name" value="HTH_ARAC"/>
    <property type="match status" value="1"/>
</dbReference>
<keyword evidence="5" id="KW-0238">DNA-binding</keyword>
<dbReference type="Gene3D" id="1.10.287.130">
    <property type="match status" value="1"/>
</dbReference>
<gene>
    <name evidence="14" type="ORF">HYN59_16455</name>
</gene>
<dbReference type="PROSITE" id="PS50005">
    <property type="entry name" value="TPR"/>
    <property type="match status" value="2"/>
</dbReference>
<dbReference type="GO" id="GO:0043565">
    <property type="term" value="F:sequence-specific DNA binding"/>
    <property type="evidence" value="ECO:0007669"/>
    <property type="project" value="InterPro"/>
</dbReference>
<reference evidence="14 15" key="1">
    <citation type="submission" date="2018-04" db="EMBL/GenBank/DDBJ databases">
        <title>Genome sequencing of Flavobacterium sp. HYN0059.</title>
        <authorList>
            <person name="Yi H."/>
            <person name="Baek C."/>
        </authorList>
    </citation>
    <scope>NUCLEOTIDE SEQUENCE [LARGE SCALE GENOMIC DNA]</scope>
    <source>
        <strain evidence="14 15">HYN0059</strain>
    </source>
</reference>
<evidence type="ECO:0000256" key="6">
    <source>
        <dbReference type="ARBA" id="ARBA00023163"/>
    </source>
</evidence>
<dbReference type="AlphaFoldDB" id="A0A2S1R239"/>
<protein>
    <recommendedName>
        <fullName evidence="2">histidine kinase</fullName>
        <ecNumber evidence="2">2.7.13.3</ecNumber>
    </recommendedName>
</protein>
<dbReference type="SMART" id="SM00388">
    <property type="entry name" value="HisKA"/>
    <property type="match status" value="1"/>
</dbReference>
<dbReference type="Gene3D" id="3.30.565.10">
    <property type="entry name" value="Histidine kinase-like ATPase, C-terminal domain"/>
    <property type="match status" value="1"/>
</dbReference>
<evidence type="ECO:0000313" key="14">
    <source>
        <dbReference type="EMBL" id="AWH86601.1"/>
    </source>
</evidence>
<dbReference type="PANTHER" id="PTHR43547:SF2">
    <property type="entry name" value="HYBRID SIGNAL TRANSDUCTION HISTIDINE KINASE C"/>
    <property type="match status" value="1"/>
</dbReference>
<feature type="domain" description="Histidine kinase" evidence="12">
    <location>
        <begin position="410"/>
        <end position="622"/>
    </location>
</feature>
<dbReference type="OrthoDB" id="1522078at2"/>
<dbReference type="Pfam" id="PF00072">
    <property type="entry name" value="Response_reg"/>
    <property type="match status" value="1"/>
</dbReference>
<sequence length="887" mass="100234">MSVKYNTLSIKPRGYKIGGNLVLLLFAVILTLSPYKAFSQNTADSIRNLMKDANDLRRGELNVEMATYYLGQNPDSAIYYSHKAIEIGRRNNNHVVVIRSYAKIGEAYQKQNKMKEAISFYLKGLALAEKHKEKSLAGTIYNGIGVCYFYQNNPKKAEEYLKLAAQAKKDGNDYQYYALITTNLAILQISTGSPKEAVKTLKEAEKTLLKKKQPEYLATVYNSLGAAYQTVKPDSCVYYYEKSLDFAIRHNDLVNQMTAYQNIGDYNLENKNYAGAIEYMKKAIAVNDKRPEDQFKPALYDRLGLAYESVGDFKNAYYYKKLESEARQRLFSVQKQKEVDELEIRYQSEKKEKELQLNKQEIERGKNQRNLILFGAFLLLLIAGFIFYLLFQRRKITQQFEQEKLKMFENIFHEIRTPLTLIEGPIQVMKQEPGVKNAEQLLLMERNSKKLICLVDELLDASKLGKGSFRLNHTTGSIGDFIDDIVSSFEGEAESDNKHIINDKNNLGGNYSFPSNALEKILSNLIGNAVKYCPKGSEIHVKSEIKSRNLVLEIKDNGPGIPEKEQKKVFRRFFRGKYAAGTNGTGIGLSLVKELVELAQGTIQMESNPSGTSFKVSIPVQEQDIATVPVAQQEGVPTLLLAEDDPDTAAFTISVLQENFRVIHARNGQEAIDLIREELPDIVLSDIMMPEKDGIGLLKEIRSDELANHLPVVLFSAKASLESRLEGLGYGADAYIAKPFSPDELKLTIRNLFTTIQRNKEAYQASIKSPKTFEERIKSDNAYVNKVTACIVENIDNTDYSVNELSDDMAVSRSQLHRKLTALTGFSTTNFIRMVRLEKAKDLLLANDGNISEIAYKCGFSSQSYFTKSFTEHFGKSPSQFAKDQQI</sequence>
<dbReference type="InterPro" id="IPR004358">
    <property type="entry name" value="Sig_transdc_His_kin-like_C"/>
</dbReference>
<dbReference type="PROSITE" id="PS01124">
    <property type="entry name" value="HTH_ARAC_FAMILY_2"/>
    <property type="match status" value="1"/>
</dbReference>
<dbReference type="SUPFAM" id="SSF48452">
    <property type="entry name" value="TPR-like"/>
    <property type="match status" value="1"/>
</dbReference>
<dbReference type="KEGG" id="falb:HYN59_16455"/>
<proteinExistence type="predicted"/>
<feature type="domain" description="HTH araC/xylS-type" evidence="11">
    <location>
        <begin position="785"/>
        <end position="884"/>
    </location>
</feature>
<dbReference type="Pfam" id="PF02518">
    <property type="entry name" value="HATPase_c"/>
    <property type="match status" value="1"/>
</dbReference>
<dbReference type="SUPFAM" id="SSF52172">
    <property type="entry name" value="CheY-like"/>
    <property type="match status" value="1"/>
</dbReference>
<dbReference type="Pfam" id="PF12833">
    <property type="entry name" value="HTH_18"/>
    <property type="match status" value="1"/>
</dbReference>
<dbReference type="Proteomes" id="UP000244929">
    <property type="component" value="Chromosome"/>
</dbReference>
<dbReference type="InterPro" id="IPR011006">
    <property type="entry name" value="CheY-like_superfamily"/>
</dbReference>
<dbReference type="InterPro" id="IPR003661">
    <property type="entry name" value="HisK_dim/P_dom"/>
</dbReference>
<dbReference type="GO" id="GO:0003700">
    <property type="term" value="F:DNA-binding transcription factor activity"/>
    <property type="evidence" value="ECO:0007669"/>
    <property type="project" value="InterPro"/>
</dbReference>
<feature type="repeat" description="TPR" evidence="8">
    <location>
        <begin position="98"/>
        <end position="131"/>
    </location>
</feature>
<dbReference type="SMART" id="SM00387">
    <property type="entry name" value="HATPase_c"/>
    <property type="match status" value="1"/>
</dbReference>
<keyword evidence="3 7" id="KW-0597">Phosphoprotein</keyword>
<evidence type="ECO:0000259" key="13">
    <source>
        <dbReference type="PROSITE" id="PS50110"/>
    </source>
</evidence>
<comment type="catalytic activity">
    <reaction evidence="1">
        <text>ATP + protein L-histidine = ADP + protein N-phospho-L-histidine.</text>
        <dbReference type="EC" id="2.7.13.3"/>
    </reaction>
</comment>
<dbReference type="InterPro" id="IPR001789">
    <property type="entry name" value="Sig_transdc_resp-reg_receiver"/>
</dbReference>
<evidence type="ECO:0000256" key="1">
    <source>
        <dbReference type="ARBA" id="ARBA00000085"/>
    </source>
</evidence>
<evidence type="ECO:0000256" key="9">
    <source>
        <dbReference type="SAM" id="Coils"/>
    </source>
</evidence>
<evidence type="ECO:0000256" key="8">
    <source>
        <dbReference type="PROSITE-ProRule" id="PRU00339"/>
    </source>
</evidence>
<dbReference type="EMBL" id="CP029186">
    <property type="protein sequence ID" value="AWH86601.1"/>
    <property type="molecule type" value="Genomic_DNA"/>
</dbReference>
<feature type="coiled-coil region" evidence="9">
    <location>
        <begin position="332"/>
        <end position="368"/>
    </location>
</feature>
<dbReference type="PRINTS" id="PR00344">
    <property type="entry name" value="BCTRLSENSOR"/>
</dbReference>
<keyword evidence="6" id="KW-0804">Transcription</keyword>
<feature type="repeat" description="TPR" evidence="8">
    <location>
        <begin position="257"/>
        <end position="290"/>
    </location>
</feature>
<dbReference type="EC" id="2.7.13.3" evidence="2"/>
<evidence type="ECO:0000256" key="10">
    <source>
        <dbReference type="SAM" id="Phobius"/>
    </source>
</evidence>
<evidence type="ECO:0000259" key="12">
    <source>
        <dbReference type="PROSITE" id="PS50109"/>
    </source>
</evidence>
<dbReference type="SUPFAM" id="SSF46689">
    <property type="entry name" value="Homeodomain-like"/>
    <property type="match status" value="1"/>
</dbReference>
<dbReference type="SMART" id="SM00448">
    <property type="entry name" value="REC"/>
    <property type="match status" value="1"/>
</dbReference>
<evidence type="ECO:0000256" key="5">
    <source>
        <dbReference type="ARBA" id="ARBA00023125"/>
    </source>
</evidence>
<dbReference type="InterPro" id="IPR019734">
    <property type="entry name" value="TPR_rpt"/>
</dbReference>
<dbReference type="Pfam" id="PF00512">
    <property type="entry name" value="HisKA"/>
    <property type="match status" value="1"/>
</dbReference>
<dbReference type="PROSITE" id="PS50109">
    <property type="entry name" value="HIS_KIN"/>
    <property type="match status" value="1"/>
</dbReference>
<dbReference type="Gene3D" id="1.10.10.60">
    <property type="entry name" value="Homeodomain-like"/>
    <property type="match status" value="1"/>
</dbReference>
<dbReference type="SMART" id="SM00028">
    <property type="entry name" value="TPR"/>
    <property type="match status" value="4"/>
</dbReference>
<feature type="domain" description="Response regulatory" evidence="13">
    <location>
        <begin position="638"/>
        <end position="753"/>
    </location>
</feature>
<dbReference type="CDD" id="cd00082">
    <property type="entry name" value="HisKA"/>
    <property type="match status" value="1"/>
</dbReference>
<feature type="modified residue" description="4-aspartylphosphate" evidence="7">
    <location>
        <position position="686"/>
    </location>
</feature>
<feature type="transmembrane region" description="Helical" evidence="10">
    <location>
        <begin position="371"/>
        <end position="391"/>
    </location>
</feature>
<dbReference type="PANTHER" id="PTHR43547">
    <property type="entry name" value="TWO-COMPONENT HISTIDINE KINASE"/>
    <property type="match status" value="1"/>
</dbReference>
<keyword evidence="9" id="KW-0175">Coiled coil</keyword>
<dbReference type="InterPro" id="IPR018060">
    <property type="entry name" value="HTH_AraC"/>
</dbReference>
<evidence type="ECO:0000256" key="7">
    <source>
        <dbReference type="PROSITE-ProRule" id="PRU00169"/>
    </source>
</evidence>
<accession>A0A2S1R239</accession>
<dbReference type="PROSITE" id="PS00041">
    <property type="entry name" value="HTH_ARAC_FAMILY_1"/>
    <property type="match status" value="1"/>
</dbReference>
<keyword evidence="8" id="KW-0802">TPR repeat</keyword>
<evidence type="ECO:0000256" key="4">
    <source>
        <dbReference type="ARBA" id="ARBA00023015"/>
    </source>
</evidence>
<dbReference type="InterPro" id="IPR036890">
    <property type="entry name" value="HATPase_C_sf"/>
</dbReference>